<organism evidence="1 2">
    <name type="scientific">Cypionkella sinensis</name>
    <dbReference type="NCBI Taxonomy" id="1756043"/>
    <lineage>
        <taxon>Bacteria</taxon>
        <taxon>Pseudomonadati</taxon>
        <taxon>Pseudomonadota</taxon>
        <taxon>Alphaproteobacteria</taxon>
        <taxon>Rhodobacterales</taxon>
        <taxon>Paracoccaceae</taxon>
        <taxon>Cypionkella</taxon>
    </lineage>
</organism>
<dbReference type="Gene3D" id="2.60.120.10">
    <property type="entry name" value="Jelly Rolls"/>
    <property type="match status" value="1"/>
</dbReference>
<keyword evidence="1" id="KW-0456">Lyase</keyword>
<proteinExistence type="predicted"/>
<gene>
    <name evidence="1" type="ORF">ACFOGH_18580</name>
</gene>
<evidence type="ECO:0000313" key="1">
    <source>
        <dbReference type="EMBL" id="MFC3183012.1"/>
    </source>
</evidence>
<dbReference type="EMBL" id="JBHRTO010000002">
    <property type="protein sequence ID" value="MFC3183012.1"/>
    <property type="molecule type" value="Genomic_DNA"/>
</dbReference>
<evidence type="ECO:0000313" key="2">
    <source>
        <dbReference type="Proteomes" id="UP001595547"/>
    </source>
</evidence>
<name>A0ABV7J6L8_9RHOB</name>
<accession>A0ABV7J6L8</accession>
<comment type="caution">
    <text evidence="1">The sequence shown here is derived from an EMBL/GenBank/DDBJ whole genome shotgun (WGS) entry which is preliminary data.</text>
</comment>
<dbReference type="Pfam" id="PF16867">
    <property type="entry name" value="DMSP_lyase"/>
    <property type="match status" value="1"/>
</dbReference>
<dbReference type="RefSeq" id="WP_380074667.1">
    <property type="nucleotide sequence ID" value="NZ_JBHRTO010000002.1"/>
</dbReference>
<dbReference type="Proteomes" id="UP001595547">
    <property type="component" value="Unassembled WGS sequence"/>
</dbReference>
<protein>
    <submittedName>
        <fullName evidence="1">Dimethylsulfonioproprionate lyase family protein</fullName>
    </submittedName>
</protein>
<dbReference type="InterPro" id="IPR011051">
    <property type="entry name" value="RmlC_Cupin_sf"/>
</dbReference>
<reference evidence="2" key="1">
    <citation type="journal article" date="2019" name="Int. J. Syst. Evol. Microbiol.">
        <title>The Global Catalogue of Microorganisms (GCM) 10K type strain sequencing project: providing services to taxonomists for standard genome sequencing and annotation.</title>
        <authorList>
            <consortium name="The Broad Institute Genomics Platform"/>
            <consortium name="The Broad Institute Genome Sequencing Center for Infectious Disease"/>
            <person name="Wu L."/>
            <person name="Ma J."/>
        </authorList>
    </citation>
    <scope>NUCLEOTIDE SEQUENCE [LARGE SCALE GENOMIC DNA]</scope>
    <source>
        <strain evidence="2">KCTC 52039</strain>
    </source>
</reference>
<sequence length="186" mass="20157">MRTQALQGFLTAVEAGLQATQGVAAEVAATAVARWRGAAGVAQPKTERLPVCDWIAPALAANPCALTQSFAQIEQHLCWTRRSTARPEDTVFWNGHANALVLGPGGLEERDDVWLGVTVMAPNVLYPDHNHPPAEVYLPMSAGEWWNADMNWTDPGLQGFIYNPPGILHAMRSGPAPFLALWVLPI</sequence>
<dbReference type="InterPro" id="IPR031723">
    <property type="entry name" value="DMSP_lyase"/>
</dbReference>
<dbReference type="GO" id="GO:0016829">
    <property type="term" value="F:lyase activity"/>
    <property type="evidence" value="ECO:0007669"/>
    <property type="project" value="UniProtKB-KW"/>
</dbReference>
<keyword evidence="2" id="KW-1185">Reference proteome</keyword>
<dbReference type="InterPro" id="IPR014710">
    <property type="entry name" value="RmlC-like_jellyroll"/>
</dbReference>
<dbReference type="SUPFAM" id="SSF51182">
    <property type="entry name" value="RmlC-like cupins"/>
    <property type="match status" value="1"/>
</dbReference>